<evidence type="ECO:0000313" key="2">
    <source>
        <dbReference type="Proteomes" id="UP000028480"/>
    </source>
</evidence>
<reference evidence="1" key="1">
    <citation type="submission" date="2013-07" db="EMBL/GenBank/DDBJ databases">
        <title>Sub-species coevolution in mutualistic symbiosis.</title>
        <authorList>
            <person name="Murfin K."/>
            <person name="Klassen J."/>
            <person name="Lee M."/>
            <person name="Forst S."/>
            <person name="Stock P."/>
            <person name="Goodrich-Blair H."/>
        </authorList>
    </citation>
    <scope>NUCLEOTIDE SEQUENCE [LARGE SCALE GENOMIC DNA]</scope>
    <source>
        <strain evidence="1">Intermedium</strain>
    </source>
</reference>
<evidence type="ECO:0000313" key="1">
    <source>
        <dbReference type="EMBL" id="CDH32176.1"/>
    </source>
</evidence>
<dbReference type="EMBL" id="CBTB010000098">
    <property type="protein sequence ID" value="CDH32176.1"/>
    <property type="molecule type" value="Genomic_DNA"/>
</dbReference>
<dbReference type="Gene3D" id="2.30.110.50">
    <property type="match status" value="1"/>
</dbReference>
<proteinExistence type="predicted"/>
<dbReference type="Pfam" id="PF05954">
    <property type="entry name" value="Phage_GPD"/>
    <property type="match status" value="1"/>
</dbReference>
<dbReference type="AlphaFoldDB" id="A0A077QIM0"/>
<gene>
    <name evidence="1" type="ORF">XBI1_1870142</name>
</gene>
<organism evidence="1 2">
    <name type="scientific">Xenorhabdus bovienii str. Intermedium</name>
    <dbReference type="NCBI Taxonomy" id="1379677"/>
    <lineage>
        <taxon>Bacteria</taxon>
        <taxon>Pseudomonadati</taxon>
        <taxon>Pseudomonadota</taxon>
        <taxon>Gammaproteobacteria</taxon>
        <taxon>Enterobacterales</taxon>
        <taxon>Morganellaceae</taxon>
        <taxon>Xenorhabdus</taxon>
    </lineage>
</organism>
<comment type="caution">
    <text evidence="1">The sequence shown here is derived from an EMBL/GenBank/DDBJ whole genome shotgun (WGS) entry which is preliminary data.</text>
</comment>
<name>A0A077QIM0_XENBV</name>
<accession>A0A077QIM0</accession>
<dbReference type="Proteomes" id="UP000028480">
    <property type="component" value="Unassembled WGS sequence"/>
</dbReference>
<dbReference type="SUPFAM" id="SSF69279">
    <property type="entry name" value="Phage tail proteins"/>
    <property type="match status" value="1"/>
</dbReference>
<sequence>MHRNGQVERQITGMVTHFSLQSTGRHRSHYHITIQPPLWRASPDSG</sequence>
<protein>
    <submittedName>
        <fullName evidence="1">Uncharacterized protein</fullName>
    </submittedName>
</protein>
<dbReference type="HOGENOM" id="CLU_3190720_0_0_6"/>